<gene>
    <name evidence="8" type="ORF">ACFQ1S_42270</name>
</gene>
<comment type="subcellular location">
    <subcellularLocation>
        <location evidence="1">Cell septum</location>
    </subcellularLocation>
</comment>
<keyword evidence="4" id="KW-0749">Sporulation</keyword>
<keyword evidence="6" id="KW-0131">Cell cycle</keyword>
<sequence length="113" mass="13017">MTENPLADEVVLLSHDVAAMFNDLGVLMAVRGRIDEAERFYRRSLEIRRRLQDTDDAEMVLIEFVTPKGQARFEAMAQDIADFLDTTYEVVLPGDEEQWFDFDDEIQRMIAAG</sequence>
<dbReference type="InterPro" id="IPR019734">
    <property type="entry name" value="TPR_rpt"/>
</dbReference>
<reference evidence="9" key="1">
    <citation type="journal article" date="2019" name="Int. J. Syst. Evol. Microbiol.">
        <title>The Global Catalogue of Microorganisms (GCM) 10K type strain sequencing project: providing services to taxonomists for standard genome sequencing and annotation.</title>
        <authorList>
            <consortium name="The Broad Institute Genomics Platform"/>
            <consortium name="The Broad Institute Genome Sequencing Center for Infectious Disease"/>
            <person name="Wu L."/>
            <person name="Ma J."/>
        </authorList>
    </citation>
    <scope>NUCLEOTIDE SEQUENCE [LARGE SCALE GENOMIC DNA]</scope>
    <source>
        <strain evidence="9">JCM 31486</strain>
    </source>
</reference>
<name>A0ABW3MNL7_9PSEU</name>
<accession>A0ABW3MNL7</accession>
<dbReference type="EMBL" id="JBHTIS010003813">
    <property type="protein sequence ID" value="MFD1051718.1"/>
    <property type="molecule type" value="Genomic_DNA"/>
</dbReference>
<dbReference type="Pfam" id="PF04686">
    <property type="entry name" value="SsgA"/>
    <property type="match status" value="1"/>
</dbReference>
<comment type="similarity">
    <text evidence="2">Belongs to the SsgA family.</text>
</comment>
<evidence type="ECO:0000256" key="6">
    <source>
        <dbReference type="ARBA" id="ARBA00023306"/>
    </source>
</evidence>
<evidence type="ECO:0000313" key="8">
    <source>
        <dbReference type="EMBL" id="MFD1051718.1"/>
    </source>
</evidence>
<dbReference type="PROSITE" id="PS50005">
    <property type="entry name" value="TPR"/>
    <property type="match status" value="1"/>
</dbReference>
<proteinExistence type="inferred from homology"/>
<dbReference type="InterPro" id="IPR011990">
    <property type="entry name" value="TPR-like_helical_dom_sf"/>
</dbReference>
<dbReference type="InterPro" id="IPR038658">
    <property type="entry name" value="SsgB_sf"/>
</dbReference>
<feature type="repeat" description="TPR" evidence="7">
    <location>
        <begin position="18"/>
        <end position="51"/>
    </location>
</feature>
<organism evidence="8 9">
    <name type="scientific">Kibdelosporangium lantanae</name>
    <dbReference type="NCBI Taxonomy" id="1497396"/>
    <lineage>
        <taxon>Bacteria</taxon>
        <taxon>Bacillati</taxon>
        <taxon>Actinomycetota</taxon>
        <taxon>Actinomycetes</taxon>
        <taxon>Pseudonocardiales</taxon>
        <taxon>Pseudonocardiaceae</taxon>
        <taxon>Kibdelosporangium</taxon>
    </lineage>
</organism>
<dbReference type="Proteomes" id="UP001597045">
    <property type="component" value="Unassembled WGS sequence"/>
</dbReference>
<evidence type="ECO:0000256" key="4">
    <source>
        <dbReference type="ARBA" id="ARBA00022969"/>
    </source>
</evidence>
<comment type="caution">
    <text evidence="8">The sequence shown here is derived from an EMBL/GenBank/DDBJ whole genome shotgun (WGS) entry which is preliminary data.</text>
</comment>
<keyword evidence="5" id="KW-0717">Septation</keyword>
<dbReference type="Pfam" id="PF13374">
    <property type="entry name" value="TPR_10"/>
    <property type="match status" value="1"/>
</dbReference>
<keyword evidence="7" id="KW-0802">TPR repeat</keyword>
<keyword evidence="9" id="KW-1185">Reference proteome</keyword>
<evidence type="ECO:0000313" key="9">
    <source>
        <dbReference type="Proteomes" id="UP001597045"/>
    </source>
</evidence>
<evidence type="ECO:0000256" key="2">
    <source>
        <dbReference type="ARBA" id="ARBA00009323"/>
    </source>
</evidence>
<keyword evidence="3" id="KW-0132">Cell division</keyword>
<evidence type="ECO:0000256" key="7">
    <source>
        <dbReference type="PROSITE-ProRule" id="PRU00339"/>
    </source>
</evidence>
<dbReference type="SUPFAM" id="SSF48452">
    <property type="entry name" value="TPR-like"/>
    <property type="match status" value="1"/>
</dbReference>
<protein>
    <submittedName>
        <fullName evidence="8">SsgA family sporulation/cell division regulator</fullName>
    </submittedName>
</protein>
<dbReference type="Gene3D" id="2.30.31.20">
    <property type="entry name" value="Sporulation-specific cell division protein SsgB"/>
    <property type="match status" value="1"/>
</dbReference>
<evidence type="ECO:0000256" key="5">
    <source>
        <dbReference type="ARBA" id="ARBA00023210"/>
    </source>
</evidence>
<dbReference type="InterPro" id="IPR006776">
    <property type="entry name" value="SsgB"/>
</dbReference>
<evidence type="ECO:0000256" key="1">
    <source>
        <dbReference type="ARBA" id="ARBA00004431"/>
    </source>
</evidence>
<evidence type="ECO:0000256" key="3">
    <source>
        <dbReference type="ARBA" id="ARBA00022618"/>
    </source>
</evidence>